<evidence type="ECO:0000313" key="12">
    <source>
        <dbReference type="WBParaSite" id="ACRNAN_Path_723.g2736.t1"/>
    </source>
</evidence>
<dbReference type="PROSITE" id="PS00478">
    <property type="entry name" value="LIM_DOMAIN_1"/>
    <property type="match status" value="2"/>
</dbReference>
<evidence type="ECO:0000256" key="8">
    <source>
        <dbReference type="ARBA" id="ARBA00037833"/>
    </source>
</evidence>
<reference evidence="12" key="1">
    <citation type="submission" date="2022-11" db="UniProtKB">
        <authorList>
            <consortium name="WormBaseParasite"/>
        </authorList>
    </citation>
    <scope>IDENTIFICATION</scope>
</reference>
<protein>
    <submittedName>
        <fullName evidence="12">LIM zinc-binding domain-containing protein</fullName>
    </submittedName>
</protein>
<evidence type="ECO:0000259" key="10">
    <source>
        <dbReference type="PROSITE" id="PS50023"/>
    </source>
</evidence>
<evidence type="ECO:0000256" key="7">
    <source>
        <dbReference type="ARBA" id="ARBA00023038"/>
    </source>
</evidence>
<feature type="domain" description="LIM zinc-binding" evidence="10">
    <location>
        <begin position="236"/>
        <end position="294"/>
    </location>
</feature>
<dbReference type="GO" id="GO:0055120">
    <property type="term" value="C:striated muscle dense body"/>
    <property type="evidence" value="ECO:0007669"/>
    <property type="project" value="UniProtKB-ARBA"/>
</dbReference>
<dbReference type="PROSITE" id="PS50023">
    <property type="entry name" value="LIM_DOMAIN_2"/>
    <property type="match status" value="3"/>
</dbReference>
<dbReference type="GO" id="GO:0031430">
    <property type="term" value="C:M band"/>
    <property type="evidence" value="ECO:0007669"/>
    <property type="project" value="UniProtKB-SubCell"/>
</dbReference>
<keyword evidence="11" id="KW-1185">Reference proteome</keyword>
<dbReference type="AlphaFoldDB" id="A0A914CAH7"/>
<dbReference type="InterPro" id="IPR001781">
    <property type="entry name" value="Znf_LIM"/>
</dbReference>
<keyword evidence="7 9" id="KW-0440">LIM domain</keyword>
<feature type="domain" description="LIM zinc-binding" evidence="10">
    <location>
        <begin position="58"/>
        <end position="117"/>
    </location>
</feature>
<dbReference type="Gene3D" id="2.10.110.10">
    <property type="entry name" value="Cysteine Rich Protein"/>
    <property type="match status" value="4"/>
</dbReference>
<comment type="subcellular location">
    <subcellularLocation>
        <location evidence="1">Cell junction</location>
    </subcellularLocation>
    <subcellularLocation>
        <location evidence="8">Cytoplasm</location>
        <location evidence="8">Myofibril</location>
        <location evidence="8">Sarcomere</location>
        <location evidence="8">M line</location>
    </subcellularLocation>
</comment>
<dbReference type="PANTHER" id="PTHR24210:SF0">
    <property type="entry name" value="LIM DOMAIN-CONTAINING PROTEIN"/>
    <property type="match status" value="1"/>
</dbReference>
<proteinExistence type="predicted"/>
<evidence type="ECO:0000313" key="11">
    <source>
        <dbReference type="Proteomes" id="UP000887540"/>
    </source>
</evidence>
<name>A0A914CAH7_9BILA</name>
<evidence type="ECO:0000256" key="5">
    <source>
        <dbReference type="ARBA" id="ARBA00022833"/>
    </source>
</evidence>
<dbReference type="FunFam" id="2.10.110.10:FF:000018">
    <property type="entry name" value="Paxillin isoform 1"/>
    <property type="match status" value="1"/>
</dbReference>
<organism evidence="11 12">
    <name type="scientific">Acrobeloides nanus</name>
    <dbReference type="NCBI Taxonomy" id="290746"/>
    <lineage>
        <taxon>Eukaryota</taxon>
        <taxon>Metazoa</taxon>
        <taxon>Ecdysozoa</taxon>
        <taxon>Nematoda</taxon>
        <taxon>Chromadorea</taxon>
        <taxon>Rhabditida</taxon>
        <taxon>Tylenchina</taxon>
        <taxon>Cephalobomorpha</taxon>
        <taxon>Cephaloboidea</taxon>
        <taxon>Cephalobidae</taxon>
        <taxon>Acrobeloides</taxon>
    </lineage>
</organism>
<dbReference type="Pfam" id="PF00412">
    <property type="entry name" value="LIM"/>
    <property type="match status" value="4"/>
</dbReference>
<dbReference type="GO" id="GO:0070161">
    <property type="term" value="C:anchoring junction"/>
    <property type="evidence" value="ECO:0007669"/>
    <property type="project" value="UniProtKB-SubCell"/>
</dbReference>
<dbReference type="SUPFAM" id="SSF57716">
    <property type="entry name" value="Glucocorticoid receptor-like (DNA-binding domain)"/>
    <property type="match status" value="4"/>
</dbReference>
<evidence type="ECO:0000256" key="2">
    <source>
        <dbReference type="ARBA" id="ARBA00022490"/>
    </source>
</evidence>
<evidence type="ECO:0000256" key="3">
    <source>
        <dbReference type="ARBA" id="ARBA00022723"/>
    </source>
</evidence>
<keyword evidence="2" id="KW-0963">Cytoplasm</keyword>
<evidence type="ECO:0000256" key="1">
    <source>
        <dbReference type="ARBA" id="ARBA00004282"/>
    </source>
</evidence>
<keyword evidence="6" id="KW-0965">Cell junction</keyword>
<dbReference type="FunFam" id="2.10.110.10:FF:000009">
    <property type="entry name" value="Paxillin isoform 1"/>
    <property type="match status" value="1"/>
</dbReference>
<keyword evidence="4" id="KW-0677">Repeat</keyword>
<evidence type="ECO:0000256" key="4">
    <source>
        <dbReference type="ARBA" id="ARBA00022737"/>
    </source>
</evidence>
<accession>A0A914CAH7</accession>
<evidence type="ECO:0000256" key="9">
    <source>
        <dbReference type="PROSITE-ProRule" id="PRU00125"/>
    </source>
</evidence>
<dbReference type="InterPro" id="IPR017351">
    <property type="entry name" value="PINCH-1-4-like"/>
</dbReference>
<evidence type="ECO:0000256" key="6">
    <source>
        <dbReference type="ARBA" id="ARBA00022949"/>
    </source>
</evidence>
<dbReference type="FunFam" id="2.10.110.10:FF:000008">
    <property type="entry name" value="Paxillin isoform 1"/>
    <property type="match status" value="1"/>
</dbReference>
<keyword evidence="5 9" id="KW-0862">Zinc</keyword>
<dbReference type="WBParaSite" id="ACRNAN_Path_723.g2736.t1">
    <property type="protein sequence ID" value="ACRNAN_Path_723.g2736.t1"/>
    <property type="gene ID" value="ACRNAN_Path_723.g2736"/>
</dbReference>
<dbReference type="PANTHER" id="PTHR24210">
    <property type="entry name" value="LIM DOMAIN-CONTAINING PROTEIN"/>
    <property type="match status" value="1"/>
</dbReference>
<sequence length="299" mass="33803">MLAELETNLQRYNSKRSIPGQNASAYDLRQKDITMYESMIGGISPDANRHGIHTIPKGDCAGCGRPIIGQIIMAFGKMWHPEHFNCSQCGTELGNKPFYERAGKAYCENDYHDLFSPRCSYCNGPIKDRCINALGKNFHVEHFVCTECGNGFGSDGYHEKDGLPYCRQDFFRLFAPKCKACHEPVSAKFLSALGATWHQKCFVCQDCSRPFIGGAYFELNGMPLCEQHYHERRGSVCGACKQPISGKCVVALGDRFHPEHFCCHNCNKQLDKKTFKDYNGQAFCQKCYEKIHPSFQILN</sequence>
<feature type="domain" description="LIM zinc-binding" evidence="10">
    <location>
        <begin position="176"/>
        <end position="235"/>
    </location>
</feature>
<keyword evidence="3 9" id="KW-0479">Metal-binding</keyword>
<dbReference type="SMART" id="SM00132">
    <property type="entry name" value="LIM"/>
    <property type="match status" value="4"/>
</dbReference>
<dbReference type="GO" id="GO:0046872">
    <property type="term" value="F:metal ion binding"/>
    <property type="evidence" value="ECO:0007669"/>
    <property type="project" value="UniProtKB-KW"/>
</dbReference>
<dbReference type="Proteomes" id="UP000887540">
    <property type="component" value="Unplaced"/>
</dbReference>